<organism evidence="1 2">
    <name type="scientific">Streptomyces xinghaiensis</name>
    <dbReference type="NCBI Taxonomy" id="1038928"/>
    <lineage>
        <taxon>Bacteria</taxon>
        <taxon>Bacillati</taxon>
        <taxon>Actinomycetota</taxon>
        <taxon>Actinomycetes</taxon>
        <taxon>Kitasatosporales</taxon>
        <taxon>Streptomycetaceae</taxon>
        <taxon>Streptomyces</taxon>
    </lineage>
</organism>
<evidence type="ECO:0000313" key="1">
    <source>
        <dbReference type="EMBL" id="RKM96701.1"/>
    </source>
</evidence>
<dbReference type="EMBL" id="JNAD02000004">
    <property type="protein sequence ID" value="RKM96701.1"/>
    <property type="molecule type" value="Genomic_DNA"/>
</dbReference>
<sequence length="148" mass="15399">MAVDGGPLPGASVACVYWSEATAEGPVNGRTVAVRLGGYAAPTRSLALRWLRAQAHRIADGLDPDPAEPWAGEGVLCPVPERYADAPAELRRWAADDLRQQAAALRLAEGLPFRLTAADHTGRYSLLARPVAATALPRVAAAPGLGAA</sequence>
<proteinExistence type="predicted"/>
<comment type="caution">
    <text evidence="1">The sequence shown here is derived from an EMBL/GenBank/DDBJ whole genome shotgun (WGS) entry which is preliminary data.</text>
</comment>
<gene>
    <name evidence="1" type="ORF">SFRA_011810</name>
</gene>
<evidence type="ECO:0000313" key="2">
    <source>
        <dbReference type="Proteomes" id="UP000028058"/>
    </source>
</evidence>
<dbReference type="Proteomes" id="UP000028058">
    <property type="component" value="Unassembled WGS sequence"/>
</dbReference>
<dbReference type="AlphaFoldDB" id="A0A3R7HIT3"/>
<keyword evidence="2" id="KW-1185">Reference proteome</keyword>
<reference evidence="1 2" key="1">
    <citation type="journal article" date="2014" name="Genome Announc.">
        <title>Draft Genome Sequence of Streptomyces fradiae ATCC 19609, a Strain Highly Sensitive to Antibiotics.</title>
        <authorList>
            <person name="Bekker O.B."/>
            <person name="Klimina K.M."/>
            <person name="Vatlin A.A."/>
            <person name="Zakharevich N.V."/>
            <person name="Kasianov A.S."/>
            <person name="Danilenko V.N."/>
        </authorList>
    </citation>
    <scope>NUCLEOTIDE SEQUENCE [LARGE SCALE GENOMIC DNA]</scope>
    <source>
        <strain evidence="1 2">ATCC 19609</strain>
    </source>
</reference>
<accession>A0A3R7HIT3</accession>
<protein>
    <submittedName>
        <fullName evidence="1">Uncharacterized protein</fullName>
    </submittedName>
</protein>
<name>A0A3R7HIT3_9ACTN</name>